<evidence type="ECO:0000256" key="5">
    <source>
        <dbReference type="ARBA" id="ARBA00022989"/>
    </source>
</evidence>
<keyword evidence="10" id="KW-1185">Reference proteome</keyword>
<evidence type="ECO:0000313" key="10">
    <source>
        <dbReference type="Proteomes" id="UP000265618"/>
    </source>
</evidence>
<proteinExistence type="predicted"/>
<keyword evidence="2" id="KW-0813">Transport</keyword>
<comment type="subcellular location">
    <subcellularLocation>
        <location evidence="1">Cell membrane</location>
        <topology evidence="1">Multi-pass membrane protein</topology>
    </subcellularLocation>
</comment>
<dbReference type="PROSITE" id="PS00217">
    <property type="entry name" value="SUGAR_TRANSPORT_2"/>
    <property type="match status" value="1"/>
</dbReference>
<feature type="transmembrane region" description="Helical" evidence="7">
    <location>
        <begin position="195"/>
        <end position="216"/>
    </location>
</feature>
<name>A0A9K3GEY4_9EUKA</name>
<evidence type="ECO:0000259" key="8">
    <source>
        <dbReference type="PROSITE" id="PS50850"/>
    </source>
</evidence>
<evidence type="ECO:0000256" key="7">
    <source>
        <dbReference type="SAM" id="Phobius"/>
    </source>
</evidence>
<feature type="transmembrane region" description="Helical" evidence="7">
    <location>
        <begin position="319"/>
        <end position="338"/>
    </location>
</feature>
<dbReference type="PANTHER" id="PTHR43414">
    <property type="entry name" value="MULTIDRUG RESISTANCE PROTEIN MDTG"/>
    <property type="match status" value="1"/>
</dbReference>
<comment type="caution">
    <text evidence="9">The sequence shown here is derived from an EMBL/GenBank/DDBJ whole genome shotgun (WGS) entry which is preliminary data.</text>
</comment>
<dbReference type="PROSITE" id="PS50850">
    <property type="entry name" value="MFS"/>
    <property type="match status" value="1"/>
</dbReference>
<dbReference type="InterPro" id="IPR020846">
    <property type="entry name" value="MFS_dom"/>
</dbReference>
<organism evidence="9 10">
    <name type="scientific">Kipferlia bialata</name>
    <dbReference type="NCBI Taxonomy" id="797122"/>
    <lineage>
        <taxon>Eukaryota</taxon>
        <taxon>Metamonada</taxon>
        <taxon>Carpediemonas-like organisms</taxon>
        <taxon>Kipferlia</taxon>
    </lineage>
</organism>
<feature type="transmembrane region" description="Helical" evidence="7">
    <location>
        <begin position="161"/>
        <end position="183"/>
    </location>
</feature>
<dbReference type="Pfam" id="PF07690">
    <property type="entry name" value="MFS_1"/>
    <property type="match status" value="2"/>
</dbReference>
<feature type="transmembrane region" description="Helical" evidence="7">
    <location>
        <begin position="380"/>
        <end position="405"/>
    </location>
</feature>
<reference evidence="9 10" key="1">
    <citation type="journal article" date="2018" name="PLoS ONE">
        <title>The draft genome of Kipferlia bialata reveals reductive genome evolution in fornicate parasites.</title>
        <authorList>
            <person name="Tanifuji G."/>
            <person name="Takabayashi S."/>
            <person name="Kume K."/>
            <person name="Takagi M."/>
            <person name="Nakayama T."/>
            <person name="Kamikawa R."/>
            <person name="Inagaki Y."/>
            <person name="Hashimoto T."/>
        </authorList>
    </citation>
    <scope>NUCLEOTIDE SEQUENCE [LARGE SCALE GENOMIC DNA]</scope>
    <source>
        <strain evidence="9">NY0173</strain>
    </source>
</reference>
<evidence type="ECO:0000313" key="9">
    <source>
        <dbReference type="EMBL" id="GIQ80308.1"/>
    </source>
</evidence>
<dbReference type="SUPFAM" id="SSF103473">
    <property type="entry name" value="MFS general substrate transporter"/>
    <property type="match status" value="1"/>
</dbReference>
<keyword evidence="9" id="KW-0762">Sugar transport</keyword>
<dbReference type="InterPro" id="IPR005829">
    <property type="entry name" value="Sugar_transporter_CS"/>
</dbReference>
<dbReference type="Gene3D" id="1.20.1250.20">
    <property type="entry name" value="MFS general substrate transporter like domains"/>
    <property type="match status" value="1"/>
</dbReference>
<dbReference type="InterPro" id="IPR011701">
    <property type="entry name" value="MFS"/>
</dbReference>
<dbReference type="GO" id="GO:0005886">
    <property type="term" value="C:plasma membrane"/>
    <property type="evidence" value="ECO:0007669"/>
    <property type="project" value="UniProtKB-SubCell"/>
</dbReference>
<protein>
    <submittedName>
        <fullName evidence="9">Major facilitator, sugar transporter-like</fullName>
    </submittedName>
</protein>
<feature type="transmembrane region" description="Helical" evidence="7">
    <location>
        <begin position="252"/>
        <end position="273"/>
    </location>
</feature>
<feature type="transmembrane region" description="Helical" evidence="7">
    <location>
        <begin position="285"/>
        <end position="307"/>
    </location>
</feature>
<feature type="transmembrane region" description="Helical" evidence="7">
    <location>
        <begin position="228"/>
        <end position="246"/>
    </location>
</feature>
<gene>
    <name evidence="9" type="ORF">KIPB_001085</name>
</gene>
<dbReference type="PANTHER" id="PTHR43414:SF6">
    <property type="entry name" value="MULTIDRUG RESISTANCE PROTEIN MDTG"/>
    <property type="match status" value="1"/>
</dbReference>
<keyword evidence="4 7" id="KW-0812">Transmembrane</keyword>
<dbReference type="AlphaFoldDB" id="A0A9K3GEY4"/>
<sequence>MLTLSKEGLTFLKECRYIIAFLHSTSSLQGVRLDYASPQHSDCSRLFETSALCQLVHHLNDTVPVSEGMSDFVTFMDMQEVDDLEYDPSGDVSHRVQYVYAALQYLSSQYPQLPHVETDETEASTEELRMVVTAIGGSALGCKDINDDLLSEPTMFDTGAWAIYTNIMLGLIGVTLVSVNLPARVSELLGPANTMSALTNALAIFNIVQLFASPTWHRISDRIGRKPSMVIISLNYAVCLLGFAFSTSYKGILFFRAWSGLGAIYTPLGNTIVADITPVRQRSQALAYLNGSMWTGSFLGICLNILLHSISTWWQWKELMILGSLLSFSGGMVSLFFLRESAPIRIARTETKALNLSVKTAPKESGFKKTFTLITHNPNLLLIFVGFTLTLGAHSSFSATSGGIVYNNCDVDPDNFGTLYSFNRLMATSAGLLGSIVVGPISKRVGEKMTIYMGQALAIIPLSMCALDKDGMFNFYVYTFECFLNGVSDGLANPNFIALCSEWSSPEDRGMMLGLFQIGNSLGRSIFSLALGYLYDWNPHASWFIALSWPVIGVIVTALAKVPHERHMIEAEIRKRAAEQEADAAEDSKPLSEVPV</sequence>
<keyword evidence="5 7" id="KW-1133">Transmembrane helix</keyword>
<evidence type="ECO:0000256" key="4">
    <source>
        <dbReference type="ARBA" id="ARBA00022692"/>
    </source>
</evidence>
<evidence type="ECO:0000256" key="2">
    <source>
        <dbReference type="ARBA" id="ARBA00022448"/>
    </source>
</evidence>
<feature type="transmembrane region" description="Helical" evidence="7">
    <location>
        <begin position="541"/>
        <end position="560"/>
    </location>
</feature>
<feature type="domain" description="Major facilitator superfamily (MFS) profile" evidence="8">
    <location>
        <begin position="159"/>
        <end position="565"/>
    </location>
</feature>
<dbReference type="OrthoDB" id="419616at2759"/>
<feature type="transmembrane region" description="Helical" evidence="7">
    <location>
        <begin position="425"/>
        <end position="442"/>
    </location>
</feature>
<keyword evidence="6 7" id="KW-0472">Membrane</keyword>
<dbReference type="InterPro" id="IPR036259">
    <property type="entry name" value="MFS_trans_sf"/>
</dbReference>
<dbReference type="GO" id="GO:0022857">
    <property type="term" value="F:transmembrane transporter activity"/>
    <property type="evidence" value="ECO:0007669"/>
    <property type="project" value="InterPro"/>
</dbReference>
<accession>A0A9K3GEY4</accession>
<keyword evidence="3" id="KW-1003">Cell membrane</keyword>
<evidence type="ECO:0000256" key="6">
    <source>
        <dbReference type="ARBA" id="ARBA00023136"/>
    </source>
</evidence>
<dbReference type="EMBL" id="BDIP01000141">
    <property type="protein sequence ID" value="GIQ80308.1"/>
    <property type="molecule type" value="Genomic_DNA"/>
</dbReference>
<evidence type="ECO:0000256" key="1">
    <source>
        <dbReference type="ARBA" id="ARBA00004651"/>
    </source>
</evidence>
<evidence type="ECO:0000256" key="3">
    <source>
        <dbReference type="ARBA" id="ARBA00022475"/>
    </source>
</evidence>
<dbReference type="Proteomes" id="UP000265618">
    <property type="component" value="Unassembled WGS sequence"/>
</dbReference>